<dbReference type="Proteomes" id="UP001163223">
    <property type="component" value="Chromosome"/>
</dbReference>
<evidence type="ECO:0000313" key="1">
    <source>
        <dbReference type="EMBL" id="WAJ28948.1"/>
    </source>
</evidence>
<sequence>MPIRRQHRYFYPIDWQELSNVIRFGRAKGCCERCGRPHGRTVAHLGDGRWWDTDRDAWRSGRGRVLRSLAPPSSETPVQLTKVSLSTAHLDHDLGNNASRNLKALCQRCHMLHNKLEHVRQRRITYRKKRALGDLFLGRYV</sequence>
<protein>
    <submittedName>
        <fullName evidence="1">Uncharacterized protein</fullName>
    </submittedName>
</protein>
<accession>A0ACD4NQ93</accession>
<organism evidence="1 2">
    <name type="scientific">Antarcticirhabdus aurantiaca</name>
    <dbReference type="NCBI Taxonomy" id="2606717"/>
    <lineage>
        <taxon>Bacteria</taxon>
        <taxon>Pseudomonadati</taxon>
        <taxon>Pseudomonadota</taxon>
        <taxon>Alphaproteobacteria</taxon>
        <taxon>Hyphomicrobiales</taxon>
        <taxon>Aurantimonadaceae</taxon>
        <taxon>Antarcticirhabdus</taxon>
    </lineage>
</organism>
<gene>
    <name evidence="1" type="ORF">OXU80_01450</name>
</gene>
<name>A0ACD4NQ93_9HYPH</name>
<reference evidence="1" key="1">
    <citation type="submission" date="2022-11" db="EMBL/GenBank/DDBJ databases">
        <title>beta-Carotene-producing bacterium, Jeongeuplla avenae sp. nov., alleviates the salt stress of Arabidopsis seedlings.</title>
        <authorList>
            <person name="Jiang L."/>
            <person name="Lee J."/>
        </authorList>
    </citation>
    <scope>NUCLEOTIDE SEQUENCE</scope>
    <source>
        <strain evidence="1">DY_R2A_6</strain>
    </source>
</reference>
<keyword evidence="2" id="KW-1185">Reference proteome</keyword>
<proteinExistence type="predicted"/>
<dbReference type="EMBL" id="CP113520">
    <property type="protein sequence ID" value="WAJ28948.1"/>
    <property type="molecule type" value="Genomic_DNA"/>
</dbReference>
<evidence type="ECO:0000313" key="2">
    <source>
        <dbReference type="Proteomes" id="UP001163223"/>
    </source>
</evidence>